<protein>
    <submittedName>
        <fullName evidence="3">Uncharacterized protein</fullName>
    </submittedName>
</protein>
<proteinExistence type="predicted"/>
<accession>A0A9X3N6Y3</accession>
<keyword evidence="2" id="KW-0472">Membrane</keyword>
<organism evidence="3 4">
    <name type="scientific">Solirubrobacter ginsenosidimutans</name>
    <dbReference type="NCBI Taxonomy" id="490573"/>
    <lineage>
        <taxon>Bacteria</taxon>
        <taxon>Bacillati</taxon>
        <taxon>Actinomycetota</taxon>
        <taxon>Thermoleophilia</taxon>
        <taxon>Solirubrobacterales</taxon>
        <taxon>Solirubrobacteraceae</taxon>
        <taxon>Solirubrobacter</taxon>
    </lineage>
</organism>
<feature type="region of interest" description="Disordered" evidence="1">
    <location>
        <begin position="32"/>
        <end position="54"/>
    </location>
</feature>
<gene>
    <name evidence="3" type="ORF">OM076_37305</name>
</gene>
<evidence type="ECO:0000313" key="4">
    <source>
        <dbReference type="Proteomes" id="UP001149140"/>
    </source>
</evidence>
<evidence type="ECO:0000256" key="2">
    <source>
        <dbReference type="SAM" id="Phobius"/>
    </source>
</evidence>
<reference evidence="3" key="1">
    <citation type="submission" date="2022-10" db="EMBL/GenBank/DDBJ databases">
        <title>The WGS of Solirubrobacter ginsenosidimutans DSM 21036.</title>
        <authorList>
            <person name="Jiang Z."/>
        </authorList>
    </citation>
    <scope>NUCLEOTIDE SEQUENCE</scope>
    <source>
        <strain evidence="3">DSM 21036</strain>
    </source>
</reference>
<keyword evidence="2" id="KW-0812">Transmembrane</keyword>
<dbReference type="EMBL" id="JAPDOD010000056">
    <property type="protein sequence ID" value="MDA0165983.1"/>
    <property type="molecule type" value="Genomic_DNA"/>
</dbReference>
<keyword evidence="4" id="KW-1185">Reference proteome</keyword>
<sequence length="353" mass="37889">MSQISQPVRIILIGAVVFLAAWFTLLRPKSEPAVPPLTTSTTTTAPPVSTPQTGLGRAVEAAKKVAGGSTATTAAPAATAVAGSKATTSAPDVKSQPAPIAAVPAEALAKLPKDVSAALKERKVLVLGVLSEDAKPWRPLADDDRYVRNELKKANRYDGEVVVKQVALDKLSTYGALVNDLGVTQSPTIVVIDRDLKGSVLTGYADTVSINQVIADARRASIQPNHTNAYLRDINSLCTDQNTRQERWSGPTVPGRPARVKSYKRALALTVDYRSGIKRLAAPAKFKSFKTTFLKATDIDIKLLRKFVKAGKSKSIYDDVAIHYTADERKAWRTFDKKANDLGATACAINRAK</sequence>
<evidence type="ECO:0000256" key="1">
    <source>
        <dbReference type="SAM" id="MobiDB-lite"/>
    </source>
</evidence>
<evidence type="ECO:0000313" key="3">
    <source>
        <dbReference type="EMBL" id="MDA0165983.1"/>
    </source>
</evidence>
<keyword evidence="2" id="KW-1133">Transmembrane helix</keyword>
<dbReference type="AlphaFoldDB" id="A0A9X3N6Y3"/>
<feature type="transmembrane region" description="Helical" evidence="2">
    <location>
        <begin position="7"/>
        <end position="26"/>
    </location>
</feature>
<dbReference type="Proteomes" id="UP001149140">
    <property type="component" value="Unassembled WGS sequence"/>
</dbReference>
<feature type="compositionally biased region" description="Low complexity" evidence="1">
    <location>
        <begin position="36"/>
        <end position="51"/>
    </location>
</feature>
<comment type="caution">
    <text evidence="3">The sequence shown here is derived from an EMBL/GenBank/DDBJ whole genome shotgun (WGS) entry which is preliminary data.</text>
</comment>
<name>A0A9X3N6Y3_9ACTN</name>